<dbReference type="PANTHER" id="PTHR43685">
    <property type="entry name" value="GLYCOSYLTRANSFERASE"/>
    <property type="match status" value="1"/>
</dbReference>
<dbReference type="EMBL" id="JAZHOG010000001">
    <property type="protein sequence ID" value="MEJ8566434.1"/>
    <property type="molecule type" value="Genomic_DNA"/>
</dbReference>
<dbReference type="PANTHER" id="PTHR43685:SF5">
    <property type="entry name" value="GLYCOSYLTRANSFERASE EPSE-RELATED"/>
    <property type="match status" value="1"/>
</dbReference>
<dbReference type="InterPro" id="IPR050834">
    <property type="entry name" value="Glycosyltransf_2"/>
</dbReference>
<feature type="domain" description="Glycosyltransferase 2-like" evidence="4">
    <location>
        <begin position="11"/>
        <end position="122"/>
    </location>
</feature>
<evidence type="ECO:0000256" key="3">
    <source>
        <dbReference type="ARBA" id="ARBA00022679"/>
    </source>
</evidence>
<proteinExistence type="inferred from homology"/>
<evidence type="ECO:0000256" key="2">
    <source>
        <dbReference type="ARBA" id="ARBA00022676"/>
    </source>
</evidence>
<keyword evidence="2 5" id="KW-0328">Glycosyltransferase</keyword>
<sequence length="339" mass="37781">MTRESSIPRVSVITTVHNAEAFLETTLCSLLAQSYTDFESVVIDDGSEDGSADLVERLAASDPRIRLIRQRNAGYSNAVNRGLAEARGELIAFLDHDDLWRQEKLQRQIERLEHNPRAGLVSCFSALLDSRHHCTGWRFGARAEGSVYRQMRFCDLVAGGSVPLIRRDVIEAAGGFEPAPEVQGRSDWEAWLRVSRHCEFTTVDEILVGYVRRPGNYSADYQRMIRAGEAVLRRAAETDPELDHQVLRRARARDAFGVFCLALADGRVDEAGGILRQSLHVSKMPVLHAPRRWGIVLLFAFARLLPAGFQRPIWSRVATAMFGLTPGTPFLPDSSPAAD</sequence>
<evidence type="ECO:0000313" key="5">
    <source>
        <dbReference type="EMBL" id="MEJ8566434.1"/>
    </source>
</evidence>
<comment type="caution">
    <text evidence="5">The sequence shown here is derived from an EMBL/GenBank/DDBJ whole genome shotgun (WGS) entry which is preliminary data.</text>
</comment>
<comment type="similarity">
    <text evidence="1">Belongs to the glycosyltransferase 2 family.</text>
</comment>
<keyword evidence="6" id="KW-1185">Reference proteome</keyword>
<dbReference type="InterPro" id="IPR001173">
    <property type="entry name" value="Glyco_trans_2-like"/>
</dbReference>
<dbReference type="Pfam" id="PF00535">
    <property type="entry name" value="Glycos_transf_2"/>
    <property type="match status" value="1"/>
</dbReference>
<accession>A0AAW9RC31</accession>
<evidence type="ECO:0000259" key="4">
    <source>
        <dbReference type="Pfam" id="PF00535"/>
    </source>
</evidence>
<name>A0AAW9RC31_9GAMM</name>
<dbReference type="CDD" id="cd00761">
    <property type="entry name" value="Glyco_tranf_GTA_type"/>
    <property type="match status" value="1"/>
</dbReference>
<dbReference type="GO" id="GO:0016757">
    <property type="term" value="F:glycosyltransferase activity"/>
    <property type="evidence" value="ECO:0007669"/>
    <property type="project" value="UniProtKB-KW"/>
</dbReference>
<evidence type="ECO:0000256" key="1">
    <source>
        <dbReference type="ARBA" id="ARBA00006739"/>
    </source>
</evidence>
<dbReference type="Proteomes" id="UP001359886">
    <property type="component" value="Unassembled WGS sequence"/>
</dbReference>
<dbReference type="EC" id="2.4.-.-" evidence="5"/>
<dbReference type="SUPFAM" id="SSF53448">
    <property type="entry name" value="Nucleotide-diphospho-sugar transferases"/>
    <property type="match status" value="1"/>
</dbReference>
<dbReference type="Gene3D" id="3.90.550.10">
    <property type="entry name" value="Spore Coat Polysaccharide Biosynthesis Protein SpsA, Chain A"/>
    <property type="match status" value="1"/>
</dbReference>
<dbReference type="AlphaFoldDB" id="A0AAW9RC31"/>
<evidence type="ECO:0000313" key="6">
    <source>
        <dbReference type="Proteomes" id="UP001359886"/>
    </source>
</evidence>
<protein>
    <submittedName>
        <fullName evidence="5">Glycosyltransferase family 2 protein</fullName>
        <ecNumber evidence="5">2.4.-.-</ecNumber>
    </submittedName>
</protein>
<organism evidence="5 6">
    <name type="scientific">Elongatibacter sediminis</name>
    <dbReference type="NCBI Taxonomy" id="3119006"/>
    <lineage>
        <taxon>Bacteria</taxon>
        <taxon>Pseudomonadati</taxon>
        <taxon>Pseudomonadota</taxon>
        <taxon>Gammaproteobacteria</taxon>
        <taxon>Chromatiales</taxon>
        <taxon>Wenzhouxiangellaceae</taxon>
        <taxon>Elongatibacter</taxon>
    </lineage>
</organism>
<keyword evidence="3 5" id="KW-0808">Transferase</keyword>
<dbReference type="RefSeq" id="WP_354693753.1">
    <property type="nucleotide sequence ID" value="NZ_JAZHOG010000001.1"/>
</dbReference>
<dbReference type="InterPro" id="IPR029044">
    <property type="entry name" value="Nucleotide-diphossugar_trans"/>
</dbReference>
<reference evidence="5 6" key="1">
    <citation type="submission" date="2024-02" db="EMBL/GenBank/DDBJ databases">
        <title>A novel Wenzhouxiangellaceae bacterium, isolated from coastal sediments.</title>
        <authorList>
            <person name="Du Z.-J."/>
            <person name="Ye Y.-Q."/>
            <person name="Zhang X.-Y."/>
        </authorList>
    </citation>
    <scope>NUCLEOTIDE SEQUENCE [LARGE SCALE GENOMIC DNA]</scope>
    <source>
        <strain evidence="5 6">CH-27</strain>
    </source>
</reference>
<gene>
    <name evidence="5" type="ORF">V3330_02245</name>
</gene>